<dbReference type="AlphaFoldDB" id="A0A7J9N761"/>
<dbReference type="EMBL" id="JABFAF010273948">
    <property type="protein sequence ID" value="MBA0879070.1"/>
    <property type="molecule type" value="Genomic_DNA"/>
</dbReference>
<reference evidence="1 2" key="1">
    <citation type="journal article" date="2019" name="Genome Biol. Evol.">
        <title>Insights into the evolution of the New World diploid cottons (Gossypium, subgenus Houzingenia) based on genome sequencing.</title>
        <authorList>
            <person name="Grover C.E."/>
            <person name="Arick M.A. 2nd"/>
            <person name="Thrash A."/>
            <person name="Conover J.L."/>
            <person name="Sanders W.S."/>
            <person name="Peterson D.G."/>
            <person name="Frelichowski J.E."/>
            <person name="Scheffler J.A."/>
            <person name="Scheffler B.E."/>
            <person name="Wendel J.F."/>
        </authorList>
    </citation>
    <scope>NUCLEOTIDE SEQUENCE [LARGE SCALE GENOMIC DNA]</scope>
    <source>
        <strain evidence="1">1</strain>
        <tissue evidence="1">Leaf</tissue>
    </source>
</reference>
<accession>A0A7J9N761</accession>
<gene>
    <name evidence="1" type="ORF">Goshw_005278</name>
</gene>
<dbReference type="Proteomes" id="UP000593576">
    <property type="component" value="Unassembled WGS sequence"/>
</dbReference>
<comment type="caution">
    <text evidence="1">The sequence shown here is derived from an EMBL/GenBank/DDBJ whole genome shotgun (WGS) entry which is preliminary data.</text>
</comment>
<keyword evidence="2" id="KW-1185">Reference proteome</keyword>
<proteinExistence type="predicted"/>
<evidence type="ECO:0000313" key="1">
    <source>
        <dbReference type="EMBL" id="MBA0879070.1"/>
    </source>
</evidence>
<name>A0A7J9N761_GOSSC</name>
<dbReference type="OrthoDB" id="1430424at2759"/>
<protein>
    <submittedName>
        <fullName evidence="1">Uncharacterized protein</fullName>
    </submittedName>
</protein>
<evidence type="ECO:0000313" key="2">
    <source>
        <dbReference type="Proteomes" id="UP000593576"/>
    </source>
</evidence>
<organism evidence="1 2">
    <name type="scientific">Gossypium schwendimanii</name>
    <name type="common">Cotton</name>
    <dbReference type="NCBI Taxonomy" id="34291"/>
    <lineage>
        <taxon>Eukaryota</taxon>
        <taxon>Viridiplantae</taxon>
        <taxon>Streptophyta</taxon>
        <taxon>Embryophyta</taxon>
        <taxon>Tracheophyta</taxon>
        <taxon>Spermatophyta</taxon>
        <taxon>Magnoliopsida</taxon>
        <taxon>eudicotyledons</taxon>
        <taxon>Gunneridae</taxon>
        <taxon>Pentapetalae</taxon>
        <taxon>rosids</taxon>
        <taxon>malvids</taxon>
        <taxon>Malvales</taxon>
        <taxon>Malvaceae</taxon>
        <taxon>Malvoideae</taxon>
        <taxon>Gossypium</taxon>
    </lineage>
</organism>
<sequence>MMMSRCYEFGGHWVCTFVGPKAIQFETVCAGNAGFSSM</sequence>